<reference evidence="5" key="1">
    <citation type="submission" date="2018-06" db="EMBL/GenBank/DDBJ databases">
        <authorList>
            <person name="Zhirakovskaya E."/>
        </authorList>
    </citation>
    <scope>NUCLEOTIDE SEQUENCE</scope>
</reference>
<dbReference type="InterPro" id="IPR035902">
    <property type="entry name" value="Nuc_phospho_transferase"/>
</dbReference>
<evidence type="ECO:0000256" key="1">
    <source>
        <dbReference type="ARBA" id="ARBA00022676"/>
    </source>
</evidence>
<evidence type="ECO:0000256" key="2">
    <source>
        <dbReference type="ARBA" id="ARBA00022679"/>
    </source>
</evidence>
<dbReference type="Pfam" id="PF00591">
    <property type="entry name" value="Glycos_transf_3"/>
    <property type="match status" value="1"/>
</dbReference>
<dbReference type="EMBL" id="UOFO01000056">
    <property type="protein sequence ID" value="VAW84970.1"/>
    <property type="molecule type" value="Genomic_DNA"/>
</dbReference>
<accession>A0A3B0Z7K2</accession>
<gene>
    <name evidence="5" type="ORF">MNBD_GAMMA16-346</name>
</gene>
<dbReference type="InterPro" id="IPR000312">
    <property type="entry name" value="Glycosyl_Trfase_fam3"/>
</dbReference>
<protein>
    <submittedName>
        <fullName evidence="5">Anthranilate phosphoribosyltransferase like</fullName>
        <ecNumber evidence="5">2.4.2.18</ecNumber>
    </submittedName>
</protein>
<feature type="domain" description="Glycosyl transferase family 3 N-terminal" evidence="4">
    <location>
        <begin position="10"/>
        <end position="72"/>
    </location>
</feature>
<dbReference type="Pfam" id="PF02885">
    <property type="entry name" value="Glycos_trans_3N"/>
    <property type="match status" value="1"/>
</dbReference>
<dbReference type="PANTHER" id="PTHR43285:SF2">
    <property type="entry name" value="ANTHRANILATE PHOSPHORIBOSYLTRANSFERASE"/>
    <property type="match status" value="1"/>
</dbReference>
<dbReference type="InterPro" id="IPR005940">
    <property type="entry name" value="Anthranilate_Pribosyl_Tfrase"/>
</dbReference>
<dbReference type="Gene3D" id="1.20.970.10">
    <property type="entry name" value="Transferase, Pyrimidine Nucleoside Phosphorylase, Chain C"/>
    <property type="match status" value="1"/>
</dbReference>
<feature type="domain" description="Glycosyl transferase family 3" evidence="3">
    <location>
        <begin position="103"/>
        <end position="319"/>
    </location>
</feature>
<name>A0A3B0Z7K2_9ZZZZ</name>
<evidence type="ECO:0000313" key="5">
    <source>
        <dbReference type="EMBL" id="VAW84970.1"/>
    </source>
</evidence>
<dbReference type="PANTHER" id="PTHR43285">
    <property type="entry name" value="ANTHRANILATE PHOSPHORIBOSYLTRANSFERASE"/>
    <property type="match status" value="1"/>
</dbReference>
<dbReference type="SUPFAM" id="SSF47648">
    <property type="entry name" value="Nucleoside phosphorylase/phosphoribosyltransferase N-terminal domain"/>
    <property type="match status" value="1"/>
</dbReference>
<evidence type="ECO:0000259" key="4">
    <source>
        <dbReference type="Pfam" id="PF02885"/>
    </source>
</evidence>
<dbReference type="AlphaFoldDB" id="A0A3B0Z7K2"/>
<sequence>MSNLHPFAQTIRTLGRGKKGTKDLTEEEAYTAFSLVLKEEVEPEQLGAFLMLLRVKEETPGELAGFVRAAREYLILPANAPAIQLDWSSYAGKRRHLPWYVLSALLLAENGIYILMHGIKGIKDNRAYTRDALAALGLTPANSLTQATAQIQANHFAFIELQNLHPKLAKLISLRQLLGLRSPVHSLCRLLNPFSAPHMIQGIFHPGYQVRHQEAALLLQQPHLCVIKGDGGEAERNPDNDCEVLSIRNNKACSEVWPALYAQRHLKDKTMDCTRLRTAWQGKEEDEYGRAAIISTAALVLKLLGQAETQNSALEQAQTLWAERPKDKF</sequence>
<dbReference type="GO" id="GO:0005829">
    <property type="term" value="C:cytosol"/>
    <property type="evidence" value="ECO:0007669"/>
    <property type="project" value="TreeGrafter"/>
</dbReference>
<dbReference type="GO" id="GO:0000162">
    <property type="term" value="P:L-tryptophan biosynthetic process"/>
    <property type="evidence" value="ECO:0007669"/>
    <property type="project" value="InterPro"/>
</dbReference>
<dbReference type="Gene3D" id="3.40.1030.10">
    <property type="entry name" value="Nucleoside phosphorylase/phosphoribosyltransferase catalytic domain"/>
    <property type="match status" value="1"/>
</dbReference>
<dbReference type="EC" id="2.4.2.18" evidence="5"/>
<dbReference type="GO" id="GO:0004048">
    <property type="term" value="F:anthranilate phosphoribosyltransferase activity"/>
    <property type="evidence" value="ECO:0007669"/>
    <property type="project" value="UniProtKB-EC"/>
</dbReference>
<dbReference type="NCBIfam" id="NF006564">
    <property type="entry name" value="PRK09071.1"/>
    <property type="match status" value="1"/>
</dbReference>
<dbReference type="SUPFAM" id="SSF52418">
    <property type="entry name" value="Nucleoside phosphorylase/phosphoribosyltransferase catalytic domain"/>
    <property type="match status" value="1"/>
</dbReference>
<organism evidence="5">
    <name type="scientific">hydrothermal vent metagenome</name>
    <dbReference type="NCBI Taxonomy" id="652676"/>
    <lineage>
        <taxon>unclassified sequences</taxon>
        <taxon>metagenomes</taxon>
        <taxon>ecological metagenomes</taxon>
    </lineage>
</organism>
<proteinExistence type="predicted"/>
<dbReference type="InterPro" id="IPR036320">
    <property type="entry name" value="Glycosyl_Trfase_fam3_N_dom_sf"/>
</dbReference>
<keyword evidence="2 5" id="KW-0808">Transferase</keyword>
<keyword evidence="1 5" id="KW-0328">Glycosyltransferase</keyword>
<dbReference type="InterPro" id="IPR017459">
    <property type="entry name" value="Glycosyl_Trfase_fam3_N_dom"/>
</dbReference>
<evidence type="ECO:0000259" key="3">
    <source>
        <dbReference type="Pfam" id="PF00591"/>
    </source>
</evidence>